<comment type="similarity">
    <text evidence="1 2">Belongs to the calycin superfamily. Lipocalin family.</text>
</comment>
<dbReference type="PIRSF" id="PIRSF036893">
    <property type="entry name" value="Lipocalin_ApoD"/>
    <property type="match status" value="1"/>
</dbReference>
<evidence type="ECO:0000259" key="3">
    <source>
        <dbReference type="Pfam" id="PF08212"/>
    </source>
</evidence>
<dbReference type="PANTHER" id="PTHR10612">
    <property type="entry name" value="APOLIPOPROTEIN D"/>
    <property type="match status" value="1"/>
</dbReference>
<organism evidence="4 5">
    <name type="scientific">Mycolicibacterium monacense</name>
    <name type="common">Mycobacterium monacense</name>
    <dbReference type="NCBI Taxonomy" id="85693"/>
    <lineage>
        <taxon>Bacteria</taxon>
        <taxon>Bacillati</taxon>
        <taxon>Actinomycetota</taxon>
        <taxon>Actinomycetes</taxon>
        <taxon>Mycobacteriales</taxon>
        <taxon>Mycobacteriaceae</taxon>
        <taxon>Mycolicibacterium</taxon>
    </lineage>
</organism>
<proteinExistence type="inferred from homology"/>
<dbReference type="InterPro" id="IPR022271">
    <property type="entry name" value="Lipocalin_ApoD"/>
</dbReference>
<name>A0AAD1IX63_MYCMB</name>
<dbReference type="PRINTS" id="PR01171">
    <property type="entry name" value="BCTLIPOCALIN"/>
</dbReference>
<dbReference type="InterPro" id="IPR047202">
    <property type="entry name" value="Lipocalin_Blc-like_dom"/>
</dbReference>
<accession>A0AAD1IX63</accession>
<dbReference type="Gene3D" id="2.40.128.20">
    <property type="match status" value="1"/>
</dbReference>
<dbReference type="InterPro" id="IPR002446">
    <property type="entry name" value="Lipocalin_bac"/>
</dbReference>
<keyword evidence="5" id="KW-1185">Reference proteome</keyword>
<evidence type="ECO:0000256" key="2">
    <source>
        <dbReference type="PIRNR" id="PIRNR036893"/>
    </source>
</evidence>
<dbReference type="AlphaFoldDB" id="A0AAD1IX63"/>
<reference evidence="4 5" key="1">
    <citation type="journal article" date="2019" name="Emerg. Microbes Infect.">
        <title>Comprehensive subspecies identification of 175 nontuberculous mycobacteria species based on 7547 genomic profiles.</title>
        <authorList>
            <person name="Matsumoto Y."/>
            <person name="Kinjo T."/>
            <person name="Motooka D."/>
            <person name="Nabeya D."/>
            <person name="Jung N."/>
            <person name="Uechi K."/>
            <person name="Horii T."/>
            <person name="Iida T."/>
            <person name="Fujita J."/>
            <person name="Nakamura S."/>
        </authorList>
    </citation>
    <scope>NUCLEOTIDE SEQUENCE [LARGE SCALE GENOMIC DNA]</scope>
    <source>
        <strain evidence="4 5">JCM 15658</strain>
    </source>
</reference>
<feature type="domain" description="Lipocalin/cytosolic fatty-acid binding" evidence="3">
    <location>
        <begin position="22"/>
        <end position="166"/>
    </location>
</feature>
<protein>
    <submittedName>
        <fullName evidence="4">Membrane protein</fullName>
    </submittedName>
</protein>
<dbReference type="SUPFAM" id="SSF50814">
    <property type="entry name" value="Lipocalins"/>
    <property type="match status" value="1"/>
</dbReference>
<dbReference type="PANTHER" id="PTHR10612:SF34">
    <property type="entry name" value="APOLIPOPROTEIN D"/>
    <property type="match status" value="1"/>
</dbReference>
<dbReference type="Proteomes" id="UP000466039">
    <property type="component" value="Chromosome"/>
</dbReference>
<dbReference type="InterPro" id="IPR000566">
    <property type="entry name" value="Lipocln_cytosolic_FA-bd_dom"/>
</dbReference>
<evidence type="ECO:0000313" key="4">
    <source>
        <dbReference type="EMBL" id="BBZ62189.1"/>
    </source>
</evidence>
<gene>
    <name evidence="4" type="primary">blc</name>
    <name evidence="4" type="ORF">MMON_34900</name>
</gene>
<evidence type="ECO:0000313" key="5">
    <source>
        <dbReference type="Proteomes" id="UP000466039"/>
    </source>
</evidence>
<evidence type="ECO:0000256" key="1">
    <source>
        <dbReference type="ARBA" id="ARBA00006889"/>
    </source>
</evidence>
<dbReference type="InterPro" id="IPR012674">
    <property type="entry name" value="Calycin"/>
</dbReference>
<sequence>MLSRKKETTLGQRSAVTSVGSLDLDRYCGLWYEIGRLPLRWEDDTAADITADYTLEDDGSVRVVNRCIDKSGAPSQAIGRATPVHGKPGRLQVSFLPELLRWVPFTKGDYWVLKIDDAYTVALVGTPDHKNLWLIAREPRIDPAIEAAYLDEATRQGFDLERWITPVQSGQHVTDDQLKG</sequence>
<dbReference type="CDD" id="cd19438">
    <property type="entry name" value="lipocalin_Blc-like"/>
    <property type="match status" value="1"/>
</dbReference>
<dbReference type="EMBL" id="AP022617">
    <property type="protein sequence ID" value="BBZ62189.1"/>
    <property type="molecule type" value="Genomic_DNA"/>
</dbReference>
<dbReference type="GO" id="GO:0006950">
    <property type="term" value="P:response to stress"/>
    <property type="evidence" value="ECO:0007669"/>
    <property type="project" value="UniProtKB-ARBA"/>
</dbReference>
<dbReference type="Pfam" id="PF08212">
    <property type="entry name" value="Lipocalin_2"/>
    <property type="match status" value="1"/>
</dbReference>